<accession>A0AA94JEB1</accession>
<keyword evidence="1" id="KW-0732">Signal</keyword>
<protein>
    <submittedName>
        <fullName evidence="2">Serine/threonine protein phosphatase</fullName>
    </submittedName>
</protein>
<feature type="signal peptide" evidence="1">
    <location>
        <begin position="1"/>
        <end position="23"/>
    </location>
</feature>
<evidence type="ECO:0000313" key="3">
    <source>
        <dbReference type="Proteomes" id="UP000286680"/>
    </source>
</evidence>
<evidence type="ECO:0000256" key="1">
    <source>
        <dbReference type="SAM" id="SignalP"/>
    </source>
</evidence>
<reference evidence="3" key="1">
    <citation type="journal article" date="2018" name="Front. Microbiol.">
        <title>Genome-Based Analysis Reveals the Taxonomy and Diversity of the Family Idiomarinaceae.</title>
        <authorList>
            <person name="Liu Y."/>
            <person name="Lai Q."/>
            <person name="Shao Z."/>
        </authorList>
    </citation>
    <scope>NUCLEOTIDE SEQUENCE [LARGE SCALE GENOMIC DNA]</scope>
    <source>
        <strain evidence="3">SN-14</strain>
    </source>
</reference>
<comment type="caution">
    <text evidence="2">The sequence shown here is derived from an EMBL/GenBank/DDBJ whole genome shotgun (WGS) entry which is preliminary data.</text>
</comment>
<name>A0AA94JEB1_9GAMM</name>
<gene>
    <name evidence="2" type="ORF">CWE23_06750</name>
</gene>
<dbReference type="Proteomes" id="UP000286680">
    <property type="component" value="Unassembled WGS sequence"/>
</dbReference>
<dbReference type="Gene3D" id="3.90.190.10">
    <property type="entry name" value="Protein tyrosine phosphatase superfamily"/>
    <property type="match status" value="1"/>
</dbReference>
<dbReference type="InterPro" id="IPR029021">
    <property type="entry name" value="Prot-tyrosine_phosphatase-like"/>
</dbReference>
<dbReference type="AlphaFoldDB" id="A0AA94JEB1"/>
<organism evidence="2 3">
    <name type="scientific">Idiomarina aquatica</name>
    <dbReference type="NCBI Taxonomy" id="1327752"/>
    <lineage>
        <taxon>Bacteria</taxon>
        <taxon>Pseudomonadati</taxon>
        <taxon>Pseudomonadota</taxon>
        <taxon>Gammaproteobacteria</taxon>
        <taxon>Alteromonadales</taxon>
        <taxon>Idiomarinaceae</taxon>
        <taxon>Idiomarina</taxon>
    </lineage>
</organism>
<proteinExistence type="predicted"/>
<dbReference type="SUPFAM" id="SSF52799">
    <property type="entry name" value="(Phosphotyrosine protein) phosphatases II"/>
    <property type="match status" value="1"/>
</dbReference>
<dbReference type="RefSeq" id="WP_105307634.1">
    <property type="nucleotide sequence ID" value="NZ_PIPS01000001.1"/>
</dbReference>
<feature type="chain" id="PRO_5041739771" evidence="1">
    <location>
        <begin position="24"/>
        <end position="165"/>
    </location>
</feature>
<sequence>MHKSLFVACTGLLVMLFSLSAWSQGIEAPKQVSERLWVMGTPDQRDITEFAEQGGDVVISLLSVEEMAGSNETEWTTKAGIAFYHVPVDGSKGVTFANARALDRLLLMHADKRIMVHCASANRVGALFALRAAWLDGLSAQQALDIGRQHGMTSLEQKVSEMLAE</sequence>
<keyword evidence="3" id="KW-1185">Reference proteome</keyword>
<dbReference type="EMBL" id="PIPS01000001">
    <property type="protein sequence ID" value="RUO45679.1"/>
    <property type="molecule type" value="Genomic_DNA"/>
</dbReference>
<evidence type="ECO:0000313" key="2">
    <source>
        <dbReference type="EMBL" id="RUO45679.1"/>
    </source>
</evidence>